<evidence type="ECO:0000313" key="3">
    <source>
        <dbReference type="Proteomes" id="UP001215598"/>
    </source>
</evidence>
<protein>
    <recommendedName>
        <fullName evidence="4">Myb/SANT-like domain-containing protein</fullName>
    </recommendedName>
</protein>
<name>A0AAD7M8G7_9AGAR</name>
<evidence type="ECO:0000313" key="2">
    <source>
        <dbReference type="EMBL" id="KAJ7705872.1"/>
    </source>
</evidence>
<sequence length="453" mass="50940">MLIALCNLGGVVYHSTTRGMTERQVDPRHTEGVLEECVILFILVYQEPVQRKIDQFSSFPSPSPYTTSFYPKPLPYVYNNLIPKQSQGHLIWRLLECLQENENFIVLFGKPDPKANTSGDSKITVYERIAQKLFPDDFQDHPKTLGKRVKGKTEDLCKIYKEKAALLRQTGGGVGAPEEDNAEQTHHYLDYCIPHDGPHHDAPQAAKNIWEQINNDFPYFSELHKFLSTRPNIVVHNQQAAPRVRNQVQDSQIDPVLLNMTPTPPPCRMDNPEDQSSSPTARVVRSNDRICAQQAAQPGAPVKAVKGPKPSTFGTDLSNAVEKVSRALKHIPKKRSLEDVIIESSRKNIKIARERAEAQAEHRRQSLLVTQKAQLMEMLKLGIYTVEEVKVKIAELDAPSAAPKVPRTPRTPRTPCRAAVTPDSHRSSPHINRFSPAWAIEEGRSIPDSVPEF</sequence>
<dbReference type="AlphaFoldDB" id="A0AAD7M8G7"/>
<evidence type="ECO:0008006" key="4">
    <source>
        <dbReference type="Google" id="ProtNLM"/>
    </source>
</evidence>
<proteinExistence type="predicted"/>
<feature type="region of interest" description="Disordered" evidence="1">
    <location>
        <begin position="401"/>
        <end position="436"/>
    </location>
</feature>
<dbReference type="EMBL" id="JARKIB010000463">
    <property type="protein sequence ID" value="KAJ7705872.1"/>
    <property type="molecule type" value="Genomic_DNA"/>
</dbReference>
<keyword evidence="3" id="KW-1185">Reference proteome</keyword>
<evidence type="ECO:0000256" key="1">
    <source>
        <dbReference type="SAM" id="MobiDB-lite"/>
    </source>
</evidence>
<accession>A0AAD7M8G7</accession>
<organism evidence="2 3">
    <name type="scientific">Mycena metata</name>
    <dbReference type="NCBI Taxonomy" id="1033252"/>
    <lineage>
        <taxon>Eukaryota</taxon>
        <taxon>Fungi</taxon>
        <taxon>Dikarya</taxon>
        <taxon>Basidiomycota</taxon>
        <taxon>Agaricomycotina</taxon>
        <taxon>Agaricomycetes</taxon>
        <taxon>Agaricomycetidae</taxon>
        <taxon>Agaricales</taxon>
        <taxon>Marasmiineae</taxon>
        <taxon>Mycenaceae</taxon>
        <taxon>Mycena</taxon>
    </lineage>
</organism>
<gene>
    <name evidence="2" type="ORF">B0H16DRAFT_1747020</name>
</gene>
<reference evidence="2" key="1">
    <citation type="submission" date="2023-03" db="EMBL/GenBank/DDBJ databases">
        <title>Massive genome expansion in bonnet fungi (Mycena s.s.) driven by repeated elements and novel gene families across ecological guilds.</title>
        <authorList>
            <consortium name="Lawrence Berkeley National Laboratory"/>
            <person name="Harder C.B."/>
            <person name="Miyauchi S."/>
            <person name="Viragh M."/>
            <person name="Kuo A."/>
            <person name="Thoen E."/>
            <person name="Andreopoulos B."/>
            <person name="Lu D."/>
            <person name="Skrede I."/>
            <person name="Drula E."/>
            <person name="Henrissat B."/>
            <person name="Morin E."/>
            <person name="Kohler A."/>
            <person name="Barry K."/>
            <person name="LaButti K."/>
            <person name="Morin E."/>
            <person name="Salamov A."/>
            <person name="Lipzen A."/>
            <person name="Mereny Z."/>
            <person name="Hegedus B."/>
            <person name="Baldrian P."/>
            <person name="Stursova M."/>
            <person name="Weitz H."/>
            <person name="Taylor A."/>
            <person name="Grigoriev I.V."/>
            <person name="Nagy L.G."/>
            <person name="Martin F."/>
            <person name="Kauserud H."/>
        </authorList>
    </citation>
    <scope>NUCLEOTIDE SEQUENCE</scope>
    <source>
        <strain evidence="2">CBHHK182m</strain>
    </source>
</reference>
<comment type="caution">
    <text evidence="2">The sequence shown here is derived from an EMBL/GenBank/DDBJ whole genome shotgun (WGS) entry which is preliminary data.</text>
</comment>
<dbReference type="Proteomes" id="UP001215598">
    <property type="component" value="Unassembled WGS sequence"/>
</dbReference>
<feature type="compositionally biased region" description="Low complexity" evidence="1">
    <location>
        <begin position="411"/>
        <end position="422"/>
    </location>
</feature>